<dbReference type="Gene3D" id="1.10.150.320">
    <property type="entry name" value="Photosystem II 12 kDa extrinsic protein"/>
    <property type="match status" value="1"/>
</dbReference>
<accession>A0A087AJ70</accession>
<proteinExistence type="predicted"/>
<dbReference type="GO" id="GO:0015627">
    <property type="term" value="C:type II protein secretion system complex"/>
    <property type="evidence" value="ECO:0007669"/>
    <property type="project" value="TreeGrafter"/>
</dbReference>
<dbReference type="Pfam" id="PF12836">
    <property type="entry name" value="HHH_3"/>
    <property type="match status" value="1"/>
</dbReference>
<dbReference type="EMBL" id="JGYW01000005">
    <property type="protein sequence ID" value="KFI58820.1"/>
    <property type="molecule type" value="Genomic_DNA"/>
</dbReference>
<dbReference type="PANTHER" id="PTHR21180:SF32">
    <property type="entry name" value="ENDONUCLEASE_EXONUCLEASE_PHOSPHATASE FAMILY DOMAIN-CONTAINING PROTEIN 1"/>
    <property type="match status" value="1"/>
</dbReference>
<feature type="transmembrane region" description="Helical" evidence="2">
    <location>
        <begin position="90"/>
        <end position="109"/>
    </location>
</feature>
<keyword evidence="2" id="KW-0472">Membrane</keyword>
<name>A0A087AJ70_9BIFI</name>
<feature type="domain" description="Helix-hairpin-helix DNA-binding motif class 1" evidence="3">
    <location>
        <begin position="215"/>
        <end position="234"/>
    </location>
</feature>
<comment type="caution">
    <text evidence="4">The sequence shown here is derived from an EMBL/GenBank/DDBJ whole genome shotgun (WGS) entry which is preliminary data.</text>
</comment>
<evidence type="ECO:0000256" key="1">
    <source>
        <dbReference type="SAM" id="MobiDB-lite"/>
    </source>
</evidence>
<dbReference type="InterPro" id="IPR051675">
    <property type="entry name" value="Endo/Exo/Phosphatase_dom_1"/>
</dbReference>
<dbReference type="OrthoDB" id="9758724at2"/>
<dbReference type="NCBIfam" id="TIGR00426">
    <property type="entry name" value="competence protein ComEA helix-hairpin-helix repeat region"/>
    <property type="match status" value="1"/>
</dbReference>
<evidence type="ECO:0000259" key="3">
    <source>
        <dbReference type="SMART" id="SM00278"/>
    </source>
</evidence>
<dbReference type="Proteomes" id="UP000029074">
    <property type="component" value="Unassembled WGS sequence"/>
</dbReference>
<keyword evidence="2" id="KW-1133">Transmembrane helix</keyword>
<dbReference type="GO" id="GO:0006281">
    <property type="term" value="P:DNA repair"/>
    <property type="evidence" value="ECO:0007669"/>
    <property type="project" value="InterPro"/>
</dbReference>
<feature type="compositionally biased region" description="Polar residues" evidence="1">
    <location>
        <begin position="127"/>
        <end position="146"/>
    </location>
</feature>
<feature type="region of interest" description="Disordered" evidence="1">
    <location>
        <begin position="39"/>
        <end position="59"/>
    </location>
</feature>
<reference evidence="4 5" key="1">
    <citation type="submission" date="2014-03" db="EMBL/GenBank/DDBJ databases">
        <title>Genomics of Bifidobacteria.</title>
        <authorList>
            <person name="Ventura M."/>
            <person name="Milani C."/>
            <person name="Lugli G.A."/>
        </authorList>
    </citation>
    <scope>NUCLEOTIDE SEQUENCE [LARGE SCALE GENOMIC DNA]</scope>
    <source>
        <strain evidence="4 5">LMG 11596</strain>
    </source>
</reference>
<dbReference type="SUPFAM" id="SSF47781">
    <property type="entry name" value="RuvA domain 2-like"/>
    <property type="match status" value="1"/>
</dbReference>
<feature type="compositionally biased region" description="Low complexity" evidence="1">
    <location>
        <begin position="172"/>
        <end position="183"/>
    </location>
</feature>
<feature type="domain" description="Helix-hairpin-helix DNA-binding motif class 1" evidence="3">
    <location>
        <begin position="245"/>
        <end position="264"/>
    </location>
</feature>
<evidence type="ECO:0000256" key="2">
    <source>
        <dbReference type="SAM" id="Phobius"/>
    </source>
</evidence>
<dbReference type="PANTHER" id="PTHR21180">
    <property type="entry name" value="ENDONUCLEASE/EXONUCLEASE/PHOSPHATASE FAMILY DOMAIN-CONTAINING PROTEIN 1"/>
    <property type="match status" value="1"/>
</dbReference>
<sequence>MVDNGLVFHNGCAGSTTHPWLPHSGTMGVLHDGQELLHPPLPPTDTTRRSSERSASLESVVRVRASDGADDAVVHQRRTAARVLIDPKHAIIVILVLLAVLAASVTMLVQQALNMGALSVAGDAGAASSQTDHGSAHSSGSGQPDTSGALHDDTTPTPQSSSDVGAHPSDVQASPTPSASSPSAPSPSAPAQTQPAESSDSVDEGLIDLNTANADQLQTINGVGPVMAARIVEYRNAHGPFTSVNELMAVKGIGAKTLAKIAPFVTVNVKDAR</sequence>
<dbReference type="InterPro" id="IPR010994">
    <property type="entry name" value="RuvA_2-like"/>
</dbReference>
<organism evidence="4 5">
    <name type="scientific">Bifidobacterium gallicum DSM 20093 = LMG 11596</name>
    <dbReference type="NCBI Taxonomy" id="561180"/>
    <lineage>
        <taxon>Bacteria</taxon>
        <taxon>Bacillati</taxon>
        <taxon>Actinomycetota</taxon>
        <taxon>Actinomycetes</taxon>
        <taxon>Bifidobacteriales</taxon>
        <taxon>Bifidobacteriaceae</taxon>
        <taxon>Bifidobacterium</taxon>
    </lineage>
</organism>
<evidence type="ECO:0000313" key="4">
    <source>
        <dbReference type="EMBL" id="KFI58820.1"/>
    </source>
</evidence>
<gene>
    <name evidence="4" type="ORF">BGLCM_1115</name>
</gene>
<evidence type="ECO:0000313" key="5">
    <source>
        <dbReference type="Proteomes" id="UP000029074"/>
    </source>
</evidence>
<dbReference type="InterPro" id="IPR004509">
    <property type="entry name" value="Competence_ComEA_HhH"/>
</dbReference>
<keyword evidence="5" id="KW-1185">Reference proteome</keyword>
<feature type="region of interest" description="Disordered" evidence="1">
    <location>
        <begin position="125"/>
        <end position="202"/>
    </location>
</feature>
<dbReference type="SMART" id="SM00278">
    <property type="entry name" value="HhH1"/>
    <property type="match status" value="2"/>
</dbReference>
<dbReference type="AlphaFoldDB" id="A0A087AJ70"/>
<dbReference type="GO" id="GO:0015628">
    <property type="term" value="P:protein secretion by the type II secretion system"/>
    <property type="evidence" value="ECO:0007669"/>
    <property type="project" value="TreeGrafter"/>
</dbReference>
<protein>
    <submittedName>
        <fullName evidence="4">Competence protein</fullName>
    </submittedName>
</protein>
<keyword evidence="2" id="KW-0812">Transmembrane</keyword>
<dbReference type="InterPro" id="IPR003583">
    <property type="entry name" value="Hlx-hairpin-Hlx_DNA-bd_motif"/>
</dbReference>
<dbReference type="GO" id="GO:0003677">
    <property type="term" value="F:DNA binding"/>
    <property type="evidence" value="ECO:0007669"/>
    <property type="project" value="InterPro"/>
</dbReference>